<name>A0ABR0JSJ7_9EURO</name>
<accession>A0ABR0JSJ7</accession>
<dbReference type="InterPro" id="IPR021047">
    <property type="entry name" value="Mannosyltransferase_CMT1"/>
</dbReference>
<gene>
    <name evidence="1" type="ORF">LTR69_001091</name>
</gene>
<evidence type="ECO:0000313" key="2">
    <source>
        <dbReference type="Proteomes" id="UP001345691"/>
    </source>
</evidence>
<keyword evidence="2" id="KW-1185">Reference proteome</keyword>
<dbReference type="Pfam" id="PF11735">
    <property type="entry name" value="CAP59_mtransfer"/>
    <property type="match status" value="1"/>
</dbReference>
<reference evidence="1 2" key="1">
    <citation type="submission" date="2023-08" db="EMBL/GenBank/DDBJ databases">
        <title>Black Yeasts Isolated from many extreme environments.</title>
        <authorList>
            <person name="Coleine C."/>
            <person name="Stajich J.E."/>
            <person name="Selbmann L."/>
        </authorList>
    </citation>
    <scope>NUCLEOTIDE SEQUENCE [LARGE SCALE GENOMIC DNA]</scope>
    <source>
        <strain evidence="1 2">CCFEE 6328</strain>
    </source>
</reference>
<comment type="caution">
    <text evidence="1">The sequence shown here is derived from an EMBL/GenBank/DDBJ whole genome shotgun (WGS) entry which is preliminary data.</text>
</comment>
<evidence type="ECO:0000313" key="1">
    <source>
        <dbReference type="EMBL" id="KAK5068968.1"/>
    </source>
</evidence>
<organism evidence="1 2">
    <name type="scientific">Exophiala sideris</name>
    <dbReference type="NCBI Taxonomy" id="1016849"/>
    <lineage>
        <taxon>Eukaryota</taxon>
        <taxon>Fungi</taxon>
        <taxon>Dikarya</taxon>
        <taxon>Ascomycota</taxon>
        <taxon>Pezizomycotina</taxon>
        <taxon>Eurotiomycetes</taxon>
        <taxon>Chaetothyriomycetidae</taxon>
        <taxon>Chaetothyriales</taxon>
        <taxon>Herpotrichiellaceae</taxon>
        <taxon>Exophiala</taxon>
    </lineage>
</organism>
<protein>
    <recommendedName>
        <fullName evidence="3">Alpha-1,3-mannosyltransferase CMT1</fullName>
    </recommendedName>
</protein>
<sequence>MSTLRIRAVALASLLVGLFYFFGLRAAAGQKDIYFTRKNNESWTPPNITDLDEAKMGSFDTVISAIMDPAEKSFDRLSCPPPIHERYDHLRQSRSEGNRTTLTAIRYFFALNLYQSAHVLPRLLGSIVEAMRFLQPERCVLSIVGGRSNDGTTEILEGLRKHIEATGATYYFSTSNIDPLAPGHDRITDLAHLRNLALDPLVQQPQLYSTDATVIFINDVAICLDDILELIHQRVVQQADMVCAMDWVRDARIFYDSWVARNIQGDLFVEVPQTGSFDLAHNVFWNHPASRARLDAKLPTQVYACWNGGVAFIAKPLIQKNIRFRASHEHECIAGEPTLFCKDFWRHGHGRIAIVPSVNLGYSDDEARTAKELHGYTADNIRKAEEDQRLTSNIHWKSTPPELVKCQPDWLTSSWVEWNEAQVETVPLASG</sequence>
<evidence type="ECO:0008006" key="3">
    <source>
        <dbReference type="Google" id="ProtNLM"/>
    </source>
</evidence>
<dbReference type="PANTHER" id="PTHR34144">
    <property type="entry name" value="CHROMOSOME 8, WHOLE GENOME SHOTGUN SEQUENCE"/>
    <property type="match status" value="1"/>
</dbReference>
<dbReference type="PANTHER" id="PTHR34144:SF5">
    <property type="entry name" value="ALPHA-1,3-MANNOSYLTRANSFERASE CMT1"/>
    <property type="match status" value="1"/>
</dbReference>
<proteinExistence type="predicted"/>
<dbReference type="EMBL" id="JAVRRF010000001">
    <property type="protein sequence ID" value="KAK5068968.1"/>
    <property type="molecule type" value="Genomic_DNA"/>
</dbReference>
<dbReference type="Proteomes" id="UP001345691">
    <property type="component" value="Unassembled WGS sequence"/>
</dbReference>